<keyword evidence="5 7" id="KW-1133">Transmembrane helix</keyword>
<evidence type="ECO:0000256" key="2">
    <source>
        <dbReference type="ARBA" id="ARBA00007400"/>
    </source>
</evidence>
<dbReference type="Pfam" id="PF01757">
    <property type="entry name" value="Acyl_transf_3"/>
    <property type="match status" value="1"/>
</dbReference>
<dbReference type="GO" id="GO:0009246">
    <property type="term" value="P:enterobacterial common antigen biosynthetic process"/>
    <property type="evidence" value="ECO:0007669"/>
    <property type="project" value="TreeGrafter"/>
</dbReference>
<comment type="similarity">
    <text evidence="2">Belongs to the acyltransferase 3 family.</text>
</comment>
<feature type="transmembrane region" description="Helical" evidence="7">
    <location>
        <begin position="189"/>
        <end position="207"/>
    </location>
</feature>
<evidence type="ECO:0000256" key="3">
    <source>
        <dbReference type="ARBA" id="ARBA00022475"/>
    </source>
</evidence>
<feature type="transmembrane region" description="Helical" evidence="7">
    <location>
        <begin position="278"/>
        <end position="303"/>
    </location>
</feature>
<feature type="transmembrane region" description="Helical" evidence="7">
    <location>
        <begin position="219"/>
        <end position="241"/>
    </location>
</feature>
<keyword evidence="10" id="KW-1185">Reference proteome</keyword>
<dbReference type="RefSeq" id="WP_249329079.1">
    <property type="nucleotide sequence ID" value="NZ_CP060635.1"/>
</dbReference>
<keyword evidence="3" id="KW-1003">Cell membrane</keyword>
<dbReference type="EMBL" id="CP060635">
    <property type="protein sequence ID" value="QNM09047.1"/>
    <property type="molecule type" value="Genomic_DNA"/>
</dbReference>
<organism evidence="9 10">
    <name type="scientific">Wansuia hejianensis</name>
    <dbReference type="NCBI Taxonomy" id="2763667"/>
    <lineage>
        <taxon>Bacteria</taxon>
        <taxon>Bacillati</taxon>
        <taxon>Bacillota</taxon>
        <taxon>Clostridia</taxon>
        <taxon>Lachnospirales</taxon>
        <taxon>Lachnospiraceae</taxon>
        <taxon>Wansuia</taxon>
    </lineage>
</organism>
<dbReference type="InterPro" id="IPR002656">
    <property type="entry name" value="Acyl_transf_3_dom"/>
</dbReference>
<evidence type="ECO:0000256" key="5">
    <source>
        <dbReference type="ARBA" id="ARBA00022989"/>
    </source>
</evidence>
<dbReference type="AlphaFoldDB" id="A0A7G9GE15"/>
<feature type="transmembrane region" description="Helical" evidence="7">
    <location>
        <begin position="12"/>
        <end position="28"/>
    </location>
</feature>
<keyword evidence="4 7" id="KW-0812">Transmembrane</keyword>
<proteinExistence type="inferred from homology"/>
<feature type="transmembrane region" description="Helical" evidence="7">
    <location>
        <begin position="83"/>
        <end position="101"/>
    </location>
</feature>
<feature type="transmembrane region" description="Helical" evidence="7">
    <location>
        <begin position="150"/>
        <end position="169"/>
    </location>
</feature>
<feature type="transmembrane region" description="Helical" evidence="7">
    <location>
        <begin position="247"/>
        <end position="266"/>
    </location>
</feature>
<gene>
    <name evidence="9" type="ORF">H9Q79_01760</name>
</gene>
<evidence type="ECO:0000256" key="6">
    <source>
        <dbReference type="ARBA" id="ARBA00023136"/>
    </source>
</evidence>
<dbReference type="PANTHER" id="PTHR40074:SF2">
    <property type="entry name" value="O-ACETYLTRANSFERASE WECH"/>
    <property type="match status" value="1"/>
</dbReference>
<evidence type="ECO:0000256" key="4">
    <source>
        <dbReference type="ARBA" id="ARBA00022692"/>
    </source>
</evidence>
<keyword evidence="9" id="KW-0808">Transferase</keyword>
<keyword evidence="9" id="KW-0012">Acyltransferase</keyword>
<evidence type="ECO:0000259" key="8">
    <source>
        <dbReference type="Pfam" id="PF01757"/>
    </source>
</evidence>
<protein>
    <submittedName>
        <fullName evidence="9">Acyltransferase family protein</fullName>
    </submittedName>
</protein>
<name>A0A7G9GE15_9FIRM</name>
<sequence length="341" mass="38014">MMTEKERNTGIDLMRLIAALMVVAIHTYPLASLSETGDFLVTRVLCRVAVPFFFMVTGYYVLPGCLEIGKGSRKLAGWFRKTALLYGAAVLIYLPVNLYAGRLEGLTAGAVLRELLWNGTFYHLWYFPAALLGMGLTVFLIRWLGMRKTVFAVLILYVAGLLGDSYYGAAVQAAPLKAFYEWLWQWMDYTRTGLFFAPVFLCLGLVLRKQKPLSGKQSGIGTGICLGLMLAEGMVLHRFSLQRHDSMYLLLLPAMYFLFSWVRTWRVPAFPKARQMSALIYLIHPLCIIAVRGVGGALGLRWLLVDNSLVHFAAVTASAAVLSAMPGILHRRKEALSDGEK</sequence>
<accession>A0A7G9GE15</accession>
<evidence type="ECO:0000256" key="7">
    <source>
        <dbReference type="SAM" id="Phobius"/>
    </source>
</evidence>
<feature type="transmembrane region" description="Helical" evidence="7">
    <location>
        <begin position="40"/>
        <end position="62"/>
    </location>
</feature>
<evidence type="ECO:0000313" key="9">
    <source>
        <dbReference type="EMBL" id="QNM09047.1"/>
    </source>
</evidence>
<comment type="subcellular location">
    <subcellularLocation>
        <location evidence="1">Cell membrane</location>
        <topology evidence="1">Multi-pass membrane protein</topology>
    </subcellularLocation>
</comment>
<feature type="transmembrane region" description="Helical" evidence="7">
    <location>
        <begin position="309"/>
        <end position="329"/>
    </location>
</feature>
<evidence type="ECO:0000313" key="10">
    <source>
        <dbReference type="Proteomes" id="UP000515860"/>
    </source>
</evidence>
<evidence type="ECO:0000256" key="1">
    <source>
        <dbReference type="ARBA" id="ARBA00004651"/>
    </source>
</evidence>
<dbReference type="Proteomes" id="UP000515860">
    <property type="component" value="Chromosome"/>
</dbReference>
<feature type="transmembrane region" description="Helical" evidence="7">
    <location>
        <begin position="121"/>
        <end position="143"/>
    </location>
</feature>
<keyword evidence="6 7" id="KW-0472">Membrane</keyword>
<dbReference type="GO" id="GO:0005886">
    <property type="term" value="C:plasma membrane"/>
    <property type="evidence" value="ECO:0007669"/>
    <property type="project" value="UniProtKB-SubCell"/>
</dbReference>
<reference evidence="9 10" key="1">
    <citation type="submission" date="2020-08" db="EMBL/GenBank/DDBJ databases">
        <authorList>
            <person name="Liu C."/>
            <person name="Sun Q."/>
        </authorList>
    </citation>
    <scope>NUCLEOTIDE SEQUENCE [LARGE SCALE GENOMIC DNA]</scope>
    <source>
        <strain evidence="9 10">NSJ-29</strain>
    </source>
</reference>
<dbReference type="GO" id="GO:0016413">
    <property type="term" value="F:O-acetyltransferase activity"/>
    <property type="evidence" value="ECO:0007669"/>
    <property type="project" value="TreeGrafter"/>
</dbReference>
<dbReference type="KEGG" id="whj:H9Q79_01760"/>
<feature type="domain" description="Acyltransferase 3" evidence="8">
    <location>
        <begin position="9"/>
        <end position="323"/>
    </location>
</feature>
<dbReference type="PANTHER" id="PTHR40074">
    <property type="entry name" value="O-ACETYLTRANSFERASE WECH"/>
    <property type="match status" value="1"/>
</dbReference>